<organism evidence="2 3">
    <name type="scientific">Acinetobacter stercoris</name>
    <dbReference type="NCBI Taxonomy" id="2126983"/>
    <lineage>
        <taxon>Bacteria</taxon>
        <taxon>Pseudomonadati</taxon>
        <taxon>Pseudomonadota</taxon>
        <taxon>Gammaproteobacteria</taxon>
        <taxon>Moraxellales</taxon>
        <taxon>Moraxellaceae</taxon>
        <taxon>Acinetobacter</taxon>
    </lineage>
</organism>
<evidence type="ECO:0000313" key="3">
    <source>
        <dbReference type="Proteomes" id="UP000245974"/>
    </source>
</evidence>
<dbReference type="EMBL" id="OOGT01000370">
    <property type="protein sequence ID" value="SPL72598.1"/>
    <property type="molecule type" value="Genomic_DNA"/>
</dbReference>
<keyword evidence="3" id="KW-1185">Reference proteome</keyword>
<evidence type="ECO:0000259" key="1">
    <source>
        <dbReference type="Pfam" id="PF10577"/>
    </source>
</evidence>
<protein>
    <recommendedName>
        <fullName evidence="1">FAM171 N-terminal domain-containing protein</fullName>
    </recommendedName>
</protein>
<dbReference type="Pfam" id="PF10577">
    <property type="entry name" value="FAM171A1-2-B_N"/>
    <property type="match status" value="1"/>
</dbReference>
<proteinExistence type="predicted"/>
<name>A0A2U3N4I7_9GAMM</name>
<feature type="domain" description="FAM171 N-terminal" evidence="1">
    <location>
        <begin position="26"/>
        <end position="181"/>
    </location>
</feature>
<evidence type="ECO:0000313" key="2">
    <source>
        <dbReference type="EMBL" id="SPL72598.1"/>
    </source>
</evidence>
<reference evidence="3" key="1">
    <citation type="submission" date="2018-03" db="EMBL/GenBank/DDBJ databases">
        <authorList>
            <person name="Blom J."/>
        </authorList>
    </citation>
    <scope>NUCLEOTIDE SEQUENCE [LARGE SCALE GENOMIC DNA]</scope>
    <source>
        <strain evidence="3">KPC-SM-21</strain>
    </source>
</reference>
<accession>A0A2U3N4I7</accession>
<sequence length="500" mass="54075">MNFKKEGFVNQSVLYDVPTTKAINISASLLPVKQTITVDHIELAQTIESKELHARIDIPASAFVLPNGKVATGKISVDFTPWDITANDLNAMPANGVAKDKSGKIVNLISAGMISATFKNAAGQELQLARNKTADIQMDLPLKSINNQAMKAGVSIPMWHFDEAQGLWVEEGTGYVVDSDKSSTGLAVTAKVSHFSTWNWDYKFVASGSVFVQCQSKGVGVPCNVVAKVTLEDGSGFTKANSLPAEGTTIVNMPAKGSIHWTAKDVTGQLVAEKTSGTAGNVIIDLGIPTTENLVKCILADGTAVACSGKINNQLDFSISKEGGKVISTLKDDDGLLDWNAQSSFIYDNGEWVRFKGTATSTVNGNVTIQLTEREVVYEAGKGLSYKAMCMKNDEENTGSESQPWMQIDWTGKSCEIEVQVYSSDGGSESFYFNGVYNQPIQIDLPEKYSGFSYDQSGIVSSISVTGTLLVNDWLLGTRVYLEGSEDRNQIIPLYMGPWW</sequence>
<gene>
    <name evidence="2" type="ORF">KPC_3776</name>
</gene>
<dbReference type="InterPro" id="IPR048530">
    <property type="entry name" value="FAM171_N"/>
</dbReference>
<dbReference type="AlphaFoldDB" id="A0A2U3N4I7"/>
<dbReference type="Proteomes" id="UP000245974">
    <property type="component" value="Unassembled WGS sequence"/>
</dbReference>
<dbReference type="InParanoid" id="A0A2U3N4I7"/>